<evidence type="ECO:0000313" key="3">
    <source>
        <dbReference type="RefSeq" id="XP_023954367.1"/>
    </source>
</evidence>
<dbReference type="AlphaFoldDB" id="A0A6J1P931"/>
<feature type="region of interest" description="Disordered" evidence="1">
    <location>
        <begin position="255"/>
        <end position="289"/>
    </location>
</feature>
<dbReference type="RefSeq" id="XP_023954367.1">
    <property type="nucleotide sequence ID" value="XM_024098599.2"/>
</dbReference>
<feature type="compositionally biased region" description="Basic residues" evidence="1">
    <location>
        <begin position="220"/>
        <end position="229"/>
    </location>
</feature>
<evidence type="ECO:0000313" key="2">
    <source>
        <dbReference type="Proteomes" id="UP001652582"/>
    </source>
</evidence>
<proteinExistence type="predicted"/>
<sequence length="320" mass="36856">MQRNPAYGSFGFQSYPKTAPPIFPQIVGEGDVTAITYPDGSVQFYFFPTFSPKHASFPYNVNNMDGRFFPFPTNTEMWFVRNISSQPNLNISVPPGNFNVLLPNTFGECPPYSPPNYYMNAIPPAYHEYTQKFHNDAWTSTTDIHYFYPSLRRTPYLQYCAVTQTEPDNQPLQNNIEWKGDCHCRKYQETVQIKNQPKVQFRSSHSCMSVDSESELEQRRNKKHKRNKSTSKDIVCHCKRKLKDTSNKLITTYADQATENVPTDGRETQTNRGDIKTQKPNNQKRQVPRTRLYIKSSSSESSCFCGNCSCSNSKNARPEH</sequence>
<protein>
    <submittedName>
        <fullName evidence="3">Uncharacterized protein LOC112057949</fullName>
    </submittedName>
</protein>
<organism evidence="2 3">
    <name type="scientific">Bicyclus anynana</name>
    <name type="common">Squinting bush brown butterfly</name>
    <dbReference type="NCBI Taxonomy" id="110368"/>
    <lineage>
        <taxon>Eukaryota</taxon>
        <taxon>Metazoa</taxon>
        <taxon>Ecdysozoa</taxon>
        <taxon>Arthropoda</taxon>
        <taxon>Hexapoda</taxon>
        <taxon>Insecta</taxon>
        <taxon>Pterygota</taxon>
        <taxon>Neoptera</taxon>
        <taxon>Endopterygota</taxon>
        <taxon>Lepidoptera</taxon>
        <taxon>Glossata</taxon>
        <taxon>Ditrysia</taxon>
        <taxon>Papilionoidea</taxon>
        <taxon>Nymphalidae</taxon>
        <taxon>Satyrinae</taxon>
        <taxon>Satyrini</taxon>
        <taxon>Mycalesina</taxon>
        <taxon>Bicyclus</taxon>
    </lineage>
</organism>
<feature type="compositionally biased region" description="Polar residues" evidence="1">
    <location>
        <begin position="195"/>
        <end position="211"/>
    </location>
</feature>
<keyword evidence="2" id="KW-1185">Reference proteome</keyword>
<accession>A0A6J1P931</accession>
<reference evidence="3" key="1">
    <citation type="submission" date="2025-08" db="UniProtKB">
        <authorList>
            <consortium name="RefSeq"/>
        </authorList>
    </citation>
    <scope>IDENTIFICATION</scope>
</reference>
<feature type="region of interest" description="Disordered" evidence="1">
    <location>
        <begin position="195"/>
        <end position="231"/>
    </location>
</feature>
<dbReference type="KEGG" id="bany:112057949"/>
<dbReference type="OrthoDB" id="7367257at2759"/>
<name>A0A6J1P931_BICAN</name>
<feature type="compositionally biased region" description="Basic and acidic residues" evidence="1">
    <location>
        <begin position="264"/>
        <end position="277"/>
    </location>
</feature>
<dbReference type="GeneID" id="112057949"/>
<dbReference type="Proteomes" id="UP001652582">
    <property type="component" value="Chromosome 17"/>
</dbReference>
<gene>
    <name evidence="3" type="primary">LOC112057949</name>
</gene>
<evidence type="ECO:0000256" key="1">
    <source>
        <dbReference type="SAM" id="MobiDB-lite"/>
    </source>
</evidence>